<evidence type="ECO:0000313" key="2">
    <source>
        <dbReference type="EMBL" id="SFR53407.1"/>
    </source>
</evidence>
<dbReference type="AlphaFoldDB" id="A0A1I6HGM9"/>
<keyword evidence="1" id="KW-0175">Coiled coil</keyword>
<keyword evidence="3" id="KW-1185">Reference proteome</keyword>
<protein>
    <submittedName>
        <fullName evidence="2">Uncharacterized protein</fullName>
    </submittedName>
</protein>
<feature type="coiled-coil region" evidence="1">
    <location>
        <begin position="33"/>
        <end position="60"/>
    </location>
</feature>
<dbReference type="Pfam" id="PF19866">
    <property type="entry name" value="DUF6339"/>
    <property type="match status" value="1"/>
</dbReference>
<dbReference type="InterPro" id="IPR045920">
    <property type="entry name" value="DUF6339"/>
</dbReference>
<proteinExistence type="predicted"/>
<dbReference type="OrthoDB" id="290482at2157"/>
<name>A0A1I6HGM9_9EURY</name>
<sequence length="229" mass="26017">MAEQLKRLTPEGHYRVKKHLKEGEHVSKLPDDIEENVVEIPNLEADLDGLEDDLEAAIAEGDVVSGRSRGTTIDAHAAPQVHQRIDIDRRDAAIDGLWHWLCVFRFREFVYDRWDTGGNIVEKFLAGGTNIYSNAIHRLWWGAELTHEGDDYSRTRTLFSQGELANDILDRRFARCESAAQVVTDELDGEPSSRISKTTRNLRNELSLYTLELMSEEGIARLVDEVEEG</sequence>
<dbReference type="Proteomes" id="UP000198531">
    <property type="component" value="Unassembled WGS sequence"/>
</dbReference>
<evidence type="ECO:0000256" key="1">
    <source>
        <dbReference type="SAM" id="Coils"/>
    </source>
</evidence>
<dbReference type="EMBL" id="FOYT01000002">
    <property type="protein sequence ID" value="SFR53407.1"/>
    <property type="molecule type" value="Genomic_DNA"/>
</dbReference>
<organism evidence="2 3">
    <name type="scientific">Halogeometricum rufum</name>
    <dbReference type="NCBI Taxonomy" id="553469"/>
    <lineage>
        <taxon>Archaea</taxon>
        <taxon>Methanobacteriati</taxon>
        <taxon>Methanobacteriota</taxon>
        <taxon>Stenosarchaea group</taxon>
        <taxon>Halobacteria</taxon>
        <taxon>Halobacteriales</taxon>
        <taxon>Haloferacaceae</taxon>
        <taxon>Halogeometricum</taxon>
    </lineage>
</organism>
<reference evidence="3" key="1">
    <citation type="submission" date="2016-10" db="EMBL/GenBank/DDBJ databases">
        <authorList>
            <person name="Varghese N."/>
            <person name="Submissions S."/>
        </authorList>
    </citation>
    <scope>NUCLEOTIDE SEQUENCE [LARGE SCALE GENOMIC DNA]</scope>
    <source>
        <strain evidence="3">CGMCC 1.7736</strain>
    </source>
</reference>
<dbReference type="STRING" id="553469.SAMN04487947_2028"/>
<gene>
    <name evidence="2" type="ORF">SAMN04487947_2028</name>
</gene>
<accession>A0A1I6HGM9</accession>
<evidence type="ECO:0000313" key="3">
    <source>
        <dbReference type="Proteomes" id="UP000198531"/>
    </source>
</evidence>
<dbReference type="RefSeq" id="WP_143105140.1">
    <property type="nucleotide sequence ID" value="NZ_FOYT01000002.1"/>
</dbReference>